<dbReference type="EC" id="1.11.1.27" evidence="3"/>
<dbReference type="PANTHER" id="PTHR10430:SF16">
    <property type="entry name" value="PEROXIREDOXIN-5, MITOCHONDRIAL"/>
    <property type="match status" value="1"/>
</dbReference>
<gene>
    <name evidence="5" type="ORF">VP91_00013770</name>
</gene>
<accession>A0ABX1T5T9</accession>
<keyword evidence="3" id="KW-0049">Antioxidant</keyword>
<keyword evidence="2 3" id="KW-0560">Oxidoreductase</keyword>
<dbReference type="InterPro" id="IPR037944">
    <property type="entry name" value="PRX5-like"/>
</dbReference>
<comment type="function">
    <text evidence="3">Thiol-specific peroxidase that catalyzes the reduction of hydrogen peroxide and organic hydroperoxides to water and alcohols, respectively. Plays a role in cell protection against oxidative stress by detoxifying peroxides.</text>
</comment>
<evidence type="ECO:0000313" key="6">
    <source>
        <dbReference type="Proteomes" id="UP001166004"/>
    </source>
</evidence>
<comment type="caution">
    <text evidence="5">The sequence shown here is derived from an EMBL/GenBank/DDBJ whole genome shotgun (WGS) entry which is preliminary data.</text>
</comment>
<dbReference type="Pfam" id="PF08534">
    <property type="entry name" value="Redoxin"/>
    <property type="match status" value="1"/>
</dbReference>
<evidence type="ECO:0000256" key="1">
    <source>
        <dbReference type="ARBA" id="ARBA00022559"/>
    </source>
</evidence>
<evidence type="ECO:0000256" key="2">
    <source>
        <dbReference type="ARBA" id="ARBA00023002"/>
    </source>
</evidence>
<dbReference type="Proteomes" id="UP001166004">
    <property type="component" value="Unassembled WGS sequence"/>
</dbReference>
<comment type="similarity">
    <text evidence="3">Belongs to the peroxiredoxin family. Prx5 subfamily.</text>
</comment>
<proteinExistence type="inferred from homology"/>
<dbReference type="PROSITE" id="PS51352">
    <property type="entry name" value="THIOREDOXIN_2"/>
    <property type="match status" value="1"/>
</dbReference>
<evidence type="ECO:0000313" key="5">
    <source>
        <dbReference type="EMBL" id="NMN68211.1"/>
    </source>
</evidence>
<dbReference type="EMBL" id="LANA01000002">
    <property type="protein sequence ID" value="NMN68211.1"/>
    <property type="molecule type" value="Genomic_DNA"/>
</dbReference>
<dbReference type="CDD" id="cd03013">
    <property type="entry name" value="PRX5_like"/>
    <property type="match status" value="1"/>
</dbReference>
<dbReference type="PANTHER" id="PTHR10430">
    <property type="entry name" value="PEROXIREDOXIN"/>
    <property type="match status" value="1"/>
</dbReference>
<dbReference type="InterPro" id="IPR013766">
    <property type="entry name" value="Thioredoxin_domain"/>
</dbReference>
<feature type="domain" description="Thioredoxin" evidence="4">
    <location>
        <begin position="17"/>
        <end position="183"/>
    </location>
</feature>
<dbReference type="Gene3D" id="3.40.30.10">
    <property type="entry name" value="Glutaredoxin"/>
    <property type="match status" value="1"/>
</dbReference>
<sequence>MQVIRLNKHLKNNRNRMIEGKKCSNVVLKTRKIGKWVDVNTDEIFKGKKVILFSLPGAFTPVCSEKQLPGFEENYDKLLGLGIDEVYCISVNDGFVMNAWADKQKLRKVKVLPDGNADFTRAMGMLVDKKHVGFGQRSWRYCTIINDGVVEKWWQEDGMNNDGSDPDPYDQTTPENCIEYLSKK</sequence>
<evidence type="ECO:0000256" key="3">
    <source>
        <dbReference type="RuleBase" id="RU366011"/>
    </source>
</evidence>
<dbReference type="SUPFAM" id="SSF52833">
    <property type="entry name" value="Thioredoxin-like"/>
    <property type="match status" value="1"/>
</dbReference>
<comment type="catalytic activity">
    <reaction evidence="3">
        <text>a hydroperoxide + 2 glutathione = an alcohol + glutathione disulfide + H2O</text>
        <dbReference type="Rhea" id="RHEA:62632"/>
        <dbReference type="ChEBI" id="CHEBI:15377"/>
        <dbReference type="ChEBI" id="CHEBI:30879"/>
        <dbReference type="ChEBI" id="CHEBI:35924"/>
        <dbReference type="ChEBI" id="CHEBI:57925"/>
        <dbReference type="ChEBI" id="CHEBI:58297"/>
        <dbReference type="EC" id="1.11.1.27"/>
    </reaction>
</comment>
<keyword evidence="3" id="KW-0676">Redox-active center</keyword>
<name>A0ABX1T5T9_PELUQ</name>
<dbReference type="InterPro" id="IPR013740">
    <property type="entry name" value="Redoxin"/>
</dbReference>
<reference evidence="5 6" key="1">
    <citation type="submission" date="2019-07" db="EMBL/GenBank/DDBJ databases">
        <title>SAR11 Genome Evolution.</title>
        <authorList>
            <person name="Giovannoni S."/>
        </authorList>
    </citation>
    <scope>NUCLEOTIDE SEQUENCE [LARGE SCALE GENOMIC DNA]</scope>
    <source>
        <strain evidence="5 6">HTCC9565</strain>
    </source>
</reference>
<keyword evidence="1 3" id="KW-0575">Peroxidase</keyword>
<protein>
    <recommendedName>
        <fullName evidence="3">Glutathione-dependent peroxiredoxin</fullName>
        <ecNumber evidence="3">1.11.1.27</ecNumber>
    </recommendedName>
</protein>
<keyword evidence="6" id="KW-1185">Reference proteome</keyword>
<evidence type="ECO:0000259" key="4">
    <source>
        <dbReference type="PROSITE" id="PS51352"/>
    </source>
</evidence>
<dbReference type="InterPro" id="IPR036249">
    <property type="entry name" value="Thioredoxin-like_sf"/>
</dbReference>
<organism evidence="5 6">
    <name type="scientific">Pelagibacter ubique</name>
    <dbReference type="NCBI Taxonomy" id="198252"/>
    <lineage>
        <taxon>Bacteria</taxon>
        <taxon>Pseudomonadati</taxon>
        <taxon>Pseudomonadota</taxon>
        <taxon>Alphaproteobacteria</taxon>
        <taxon>Candidatus Pelagibacterales</taxon>
        <taxon>Candidatus Pelagibacteraceae</taxon>
        <taxon>Candidatus Pelagibacter</taxon>
    </lineage>
</organism>